<dbReference type="PANTHER" id="PTHR43046">
    <property type="entry name" value="GDP-MANNOSE MANNOSYL HYDROLASE"/>
    <property type="match status" value="1"/>
</dbReference>
<dbReference type="Proteomes" id="UP001232019">
    <property type="component" value="Chromosome"/>
</dbReference>
<keyword evidence="6" id="KW-1185">Reference proteome</keyword>
<dbReference type="Pfam" id="PF00293">
    <property type="entry name" value="NUDIX"/>
    <property type="match status" value="1"/>
</dbReference>
<dbReference type="Gene3D" id="3.90.79.10">
    <property type="entry name" value="Nucleoside Triphosphate Pyrophosphohydrolase"/>
    <property type="match status" value="1"/>
</dbReference>
<keyword evidence="2" id="KW-0378">Hydrolase</keyword>
<evidence type="ECO:0000259" key="3">
    <source>
        <dbReference type="PROSITE" id="PS51462"/>
    </source>
</evidence>
<name>A0AA49GHI3_9BACT</name>
<dbReference type="InterPro" id="IPR000086">
    <property type="entry name" value="NUDIX_hydrolase_dom"/>
</dbReference>
<protein>
    <submittedName>
        <fullName evidence="4">NUDIX domain-containing protein</fullName>
    </submittedName>
</protein>
<reference evidence="4 6" key="1">
    <citation type="submission" date="2023-08" db="EMBL/GenBank/DDBJ databases">
        <title>Comparative genomics and taxonomic characterization of three novel marine species of genus Marivirga.</title>
        <authorList>
            <person name="Muhammad N."/>
            <person name="Kim S.-G."/>
        </authorList>
    </citation>
    <scope>NUCLEOTIDE SEQUENCE [LARGE SCALE GENOMIC DNA]</scope>
    <source>
        <strain evidence="4 6">ABR2-2</strain>
        <strain evidence="5">BKB1-2</strain>
    </source>
</reference>
<dbReference type="EMBL" id="CP129970">
    <property type="protein sequence ID" value="WKK87814.2"/>
    <property type="molecule type" value="Genomic_DNA"/>
</dbReference>
<organism evidence="4 6">
    <name type="scientific">Marivirga arenosa</name>
    <dbReference type="NCBI Taxonomy" id="3059076"/>
    <lineage>
        <taxon>Bacteria</taxon>
        <taxon>Pseudomonadati</taxon>
        <taxon>Bacteroidota</taxon>
        <taxon>Cytophagia</taxon>
        <taxon>Cytophagales</taxon>
        <taxon>Marivirgaceae</taxon>
        <taxon>Marivirga</taxon>
    </lineage>
</organism>
<proteinExistence type="predicted"/>
<comment type="cofactor">
    <cofactor evidence="1">
        <name>Mg(2+)</name>
        <dbReference type="ChEBI" id="CHEBI:18420"/>
    </cofactor>
</comment>
<dbReference type="GO" id="GO:0016787">
    <property type="term" value="F:hydrolase activity"/>
    <property type="evidence" value="ECO:0007669"/>
    <property type="project" value="UniProtKB-KW"/>
</dbReference>
<evidence type="ECO:0000313" key="6">
    <source>
        <dbReference type="Proteomes" id="UP001244443"/>
    </source>
</evidence>
<dbReference type="EMBL" id="CP129968">
    <property type="protein sequence ID" value="WNB18822.1"/>
    <property type="molecule type" value="Genomic_DNA"/>
</dbReference>
<dbReference type="RefSeq" id="WP_308357003.1">
    <property type="nucleotide sequence ID" value="NZ_CP129968.2"/>
</dbReference>
<accession>A0AA49GHI3</accession>
<sequence>MSANPKESINQKFGGKIRVRVAGILIENEKILLLKHDGVGKREFLWSPPGGGLEFGQDAEKNLIREFKEETALNIKVIKLLFVNEFINESIHAIELFYEVEKTGGILKLGKDPEMGKQQILSELAFFDEKKLKNTERDYLHNMFIGINKPQEVLNLKGYFKFVNNSIK</sequence>
<evidence type="ECO:0000313" key="5">
    <source>
        <dbReference type="EMBL" id="WNB18822.1"/>
    </source>
</evidence>
<dbReference type="SUPFAM" id="SSF55811">
    <property type="entry name" value="Nudix"/>
    <property type="match status" value="1"/>
</dbReference>
<gene>
    <name evidence="5" type="ORF">QYS47_31480</name>
    <name evidence="4" type="ORF">QYS48_16560</name>
</gene>
<dbReference type="InterPro" id="IPR015797">
    <property type="entry name" value="NUDIX_hydrolase-like_dom_sf"/>
</dbReference>
<evidence type="ECO:0000313" key="4">
    <source>
        <dbReference type="EMBL" id="WKK87814.2"/>
    </source>
</evidence>
<evidence type="ECO:0000256" key="2">
    <source>
        <dbReference type="ARBA" id="ARBA00022801"/>
    </source>
</evidence>
<dbReference type="PROSITE" id="PS51462">
    <property type="entry name" value="NUDIX"/>
    <property type="match status" value="1"/>
</dbReference>
<dbReference type="AlphaFoldDB" id="A0AA49GHI3"/>
<feature type="domain" description="Nudix hydrolase" evidence="3">
    <location>
        <begin position="16"/>
        <end position="145"/>
    </location>
</feature>
<accession>A0AA51ZY33</accession>
<dbReference type="PANTHER" id="PTHR43046:SF14">
    <property type="entry name" value="MUTT_NUDIX FAMILY PROTEIN"/>
    <property type="match status" value="1"/>
</dbReference>
<dbReference type="KEGG" id="marp:QYS47_31480"/>
<evidence type="ECO:0000256" key="1">
    <source>
        <dbReference type="ARBA" id="ARBA00001946"/>
    </source>
</evidence>
<dbReference type="Proteomes" id="UP001244443">
    <property type="component" value="Chromosome"/>
</dbReference>